<evidence type="ECO:0000256" key="1">
    <source>
        <dbReference type="SAM" id="Phobius"/>
    </source>
</evidence>
<reference evidence="2" key="2">
    <citation type="journal article" date="2007" name="Science">
        <title>Draft genome sequence of the sexually transmitted pathogen Trichomonas vaginalis.</title>
        <authorList>
            <person name="Carlton J.M."/>
            <person name="Hirt R.P."/>
            <person name="Silva J.C."/>
            <person name="Delcher A.L."/>
            <person name="Schatz M."/>
            <person name="Zhao Q."/>
            <person name="Wortman J.R."/>
            <person name="Bidwell S.L."/>
            <person name="Alsmark U.C.M."/>
            <person name="Besteiro S."/>
            <person name="Sicheritz-Ponten T."/>
            <person name="Noel C.J."/>
            <person name="Dacks J.B."/>
            <person name="Foster P.G."/>
            <person name="Simillion C."/>
            <person name="Van de Peer Y."/>
            <person name="Miranda-Saavedra D."/>
            <person name="Barton G.J."/>
            <person name="Westrop G.D."/>
            <person name="Mueller S."/>
            <person name="Dessi D."/>
            <person name="Fiori P.L."/>
            <person name="Ren Q."/>
            <person name="Paulsen I."/>
            <person name="Zhang H."/>
            <person name="Bastida-Corcuera F.D."/>
            <person name="Simoes-Barbosa A."/>
            <person name="Brown M.T."/>
            <person name="Hayes R.D."/>
            <person name="Mukherjee M."/>
            <person name="Okumura C.Y."/>
            <person name="Schneider R."/>
            <person name="Smith A.J."/>
            <person name="Vanacova S."/>
            <person name="Villalvazo M."/>
            <person name="Haas B.J."/>
            <person name="Pertea M."/>
            <person name="Feldblyum T.V."/>
            <person name="Utterback T.R."/>
            <person name="Shu C.L."/>
            <person name="Osoegawa K."/>
            <person name="de Jong P.J."/>
            <person name="Hrdy I."/>
            <person name="Horvathova L."/>
            <person name="Zubacova Z."/>
            <person name="Dolezal P."/>
            <person name="Malik S.B."/>
            <person name="Logsdon J.M. Jr."/>
            <person name="Henze K."/>
            <person name="Gupta A."/>
            <person name="Wang C.C."/>
            <person name="Dunne R.L."/>
            <person name="Upcroft J.A."/>
            <person name="Upcroft P."/>
            <person name="White O."/>
            <person name="Salzberg S.L."/>
            <person name="Tang P."/>
            <person name="Chiu C.-H."/>
            <person name="Lee Y.-S."/>
            <person name="Embley T.M."/>
            <person name="Coombs G.H."/>
            <person name="Mottram J.C."/>
            <person name="Tachezy J."/>
            <person name="Fraser-Liggett C.M."/>
            <person name="Johnson P.J."/>
        </authorList>
    </citation>
    <scope>NUCLEOTIDE SEQUENCE [LARGE SCALE GENOMIC DNA]</scope>
    <source>
        <strain evidence="2">G3</strain>
    </source>
</reference>
<dbReference type="KEGG" id="tva:4744929"/>
<reference evidence="2" key="1">
    <citation type="submission" date="2006-10" db="EMBL/GenBank/DDBJ databases">
        <authorList>
            <person name="Amadeo P."/>
            <person name="Zhao Q."/>
            <person name="Wortman J."/>
            <person name="Fraser-Liggett C."/>
            <person name="Carlton J."/>
        </authorList>
    </citation>
    <scope>NUCLEOTIDE SEQUENCE</scope>
    <source>
        <strain evidence="2">G3</strain>
    </source>
</reference>
<evidence type="ECO:0000313" key="3">
    <source>
        <dbReference type="Proteomes" id="UP000001542"/>
    </source>
</evidence>
<gene>
    <name evidence="2" type="ORF">TVAG_347090</name>
</gene>
<evidence type="ECO:0000313" key="2">
    <source>
        <dbReference type="EMBL" id="EAX87278.1"/>
    </source>
</evidence>
<dbReference type="InParanoid" id="A2G6E1"/>
<accession>A2G6E1</accession>
<dbReference type="RefSeq" id="XP_001300208.1">
    <property type="nucleotide sequence ID" value="XM_001300207.1"/>
</dbReference>
<dbReference type="InterPro" id="IPR029044">
    <property type="entry name" value="Nucleotide-diphossugar_trans"/>
</dbReference>
<name>A2G6E1_TRIV3</name>
<keyword evidence="3" id="KW-1185">Reference proteome</keyword>
<dbReference type="OrthoDB" id="413746at2759"/>
<dbReference type="VEuPathDB" id="TrichDB:TVAGG3_1090970"/>
<keyword evidence="1" id="KW-0472">Membrane</keyword>
<dbReference type="SUPFAM" id="SSF53448">
    <property type="entry name" value="Nucleotide-diphospho-sugar transferases"/>
    <property type="match status" value="1"/>
</dbReference>
<dbReference type="VEuPathDB" id="TrichDB:TVAG_347090"/>
<proteinExistence type="predicted"/>
<organism evidence="2 3">
    <name type="scientific">Trichomonas vaginalis (strain ATCC PRA-98 / G3)</name>
    <dbReference type="NCBI Taxonomy" id="412133"/>
    <lineage>
        <taxon>Eukaryota</taxon>
        <taxon>Metamonada</taxon>
        <taxon>Parabasalia</taxon>
        <taxon>Trichomonadida</taxon>
        <taxon>Trichomonadidae</taxon>
        <taxon>Trichomonas</taxon>
    </lineage>
</organism>
<dbReference type="eggNOG" id="ENOG502SEKU">
    <property type="taxonomic scope" value="Eukaryota"/>
</dbReference>
<keyword evidence="1" id="KW-0812">Transmembrane</keyword>
<dbReference type="Proteomes" id="UP000001542">
    <property type="component" value="Unassembled WGS sequence"/>
</dbReference>
<dbReference type="EMBL" id="DS114479">
    <property type="protein sequence ID" value="EAX87278.1"/>
    <property type="molecule type" value="Genomic_DNA"/>
</dbReference>
<sequence length="327" mass="38644">MNPKTMLKFYRTFFPLIYIGFLIPFIVFLFTQRQNEQQTIIYPNTCNFSSNLYRGSTKRDVILFSADKFHPGLELAVRSLRSTGSQCRVIILAAKKIQINSKIQALFNELDVEIKDDCLNLHPERNYVPHMLRYEFEQQWLSENLDRVDRVFHADAFDVYFQKDPFGPEISTDRLLFVVEPHAFRSCGWNLNWMKTCYGETMMNKMRNRYIICSGSIIGGVKPYLQLLDLMISQDEWTSCWKPSYDQPILNYLVWENILDEQNIKYDLTGCNGNYLTMQWCLPTDSIRLNKQVQIMSEIGTVPAFFHQYNRNKPLESFLREKCKVFK</sequence>
<protein>
    <submittedName>
        <fullName evidence="2">Uncharacterized protein</fullName>
    </submittedName>
</protein>
<dbReference type="AlphaFoldDB" id="A2G6E1"/>
<feature type="transmembrane region" description="Helical" evidence="1">
    <location>
        <begin position="12"/>
        <end position="30"/>
    </location>
</feature>
<keyword evidence="1" id="KW-1133">Transmembrane helix</keyword>